<dbReference type="PANTHER" id="PTHR13932">
    <property type="entry name" value="COPROPORPHYRINIGEN III OXIDASE"/>
    <property type="match status" value="1"/>
</dbReference>
<reference evidence="12 13" key="1">
    <citation type="submission" date="2016-10" db="EMBL/GenBank/DDBJ databases">
        <authorList>
            <person name="de Groot N.N."/>
        </authorList>
    </citation>
    <scope>NUCLEOTIDE SEQUENCE [LARGE SCALE GENOMIC DNA]</scope>
    <source>
        <strain evidence="12 13">DSM 6793</strain>
    </source>
</reference>
<gene>
    <name evidence="12" type="ORF">SAMN05421780_10585</name>
</gene>
<evidence type="ECO:0000256" key="2">
    <source>
        <dbReference type="ARBA" id="ARBA00006100"/>
    </source>
</evidence>
<evidence type="ECO:0000256" key="10">
    <source>
        <dbReference type="RuleBase" id="RU364116"/>
    </source>
</evidence>
<keyword evidence="13" id="KW-1185">Reference proteome</keyword>
<dbReference type="Gene3D" id="3.20.20.70">
    <property type="entry name" value="Aldolase class I"/>
    <property type="match status" value="1"/>
</dbReference>
<dbReference type="InterPro" id="IPR007197">
    <property type="entry name" value="rSAM"/>
</dbReference>
<dbReference type="SFLD" id="SFLDF00288">
    <property type="entry name" value="HemN-like__clustered_with_nucl"/>
    <property type="match status" value="1"/>
</dbReference>
<dbReference type="GO" id="GO:0005737">
    <property type="term" value="C:cytoplasm"/>
    <property type="evidence" value="ECO:0007669"/>
    <property type="project" value="UniProtKB-SubCell"/>
</dbReference>
<dbReference type="SFLD" id="SFLDS00029">
    <property type="entry name" value="Radical_SAM"/>
    <property type="match status" value="1"/>
</dbReference>
<dbReference type="GO" id="GO:0046872">
    <property type="term" value="F:metal ion binding"/>
    <property type="evidence" value="ECO:0007669"/>
    <property type="project" value="UniProtKB-UniRule"/>
</dbReference>
<comment type="similarity">
    <text evidence="2">Belongs to the anaerobic coproporphyrinogen-III oxidase family. HemW subfamily.</text>
</comment>
<dbReference type="RefSeq" id="WP_091511582.1">
    <property type="nucleotide sequence ID" value="NZ_FOLE01000005.1"/>
</dbReference>
<evidence type="ECO:0000256" key="9">
    <source>
        <dbReference type="ARBA" id="ARBA00023186"/>
    </source>
</evidence>
<name>A0A1I1ITB0_9BACT</name>
<dbReference type="InterPro" id="IPR013785">
    <property type="entry name" value="Aldolase_TIM"/>
</dbReference>
<sequence>MAGIYLHIPFCKQACYYCDFHFSTNTQLKADLVAAMRQELQLQKNYLQGQTIETIYFGGGTPSLLSQAELDSLLETIYQHFSVTAQPEISLEANPDDLNLEKIRSLQATGINRLSIGIQTFNNENLTYLHRAHNATQASLCVQQAQDTGISNISIDLIYAIPHPDTTRIWEQDLATAIGLGVPHISSYCLTIESRTAFGNWLKNGKIKPIDEDTAALHFEMLTDRLTAAGFEHYEVSNFAQPEMYSRHNTSYWQQKPYLGVGPSAHSFDLVSRQYNVANNAQYIKALQQNEIPATKEILSRADRVNEYILTTLRTQWGCDLSYLATNLDLNLAETAAQQLQQWQANGWATLSGNVLKLTTQGKLLADGLASDLFID</sequence>
<keyword evidence="9 10" id="KW-0143">Chaperone</keyword>
<evidence type="ECO:0000313" key="13">
    <source>
        <dbReference type="Proteomes" id="UP000199514"/>
    </source>
</evidence>
<evidence type="ECO:0000256" key="5">
    <source>
        <dbReference type="ARBA" id="ARBA00022691"/>
    </source>
</evidence>
<comment type="function">
    <text evidence="10">Probably acts as a heme chaperone, transferring heme to an unknown acceptor. Binds one molecule of heme per monomer, possibly covalently. Binds 1 [4Fe-4S] cluster. The cluster is coordinated with 3 cysteines and an exchangeable S-adenosyl-L-methionine.</text>
</comment>
<evidence type="ECO:0000256" key="8">
    <source>
        <dbReference type="ARBA" id="ARBA00023014"/>
    </source>
</evidence>
<dbReference type="SFLD" id="SFLDF00562">
    <property type="entry name" value="HemN-like__clustered_with_heat"/>
    <property type="match status" value="1"/>
</dbReference>
<dbReference type="SUPFAM" id="SSF102114">
    <property type="entry name" value="Radical SAM enzymes"/>
    <property type="match status" value="1"/>
</dbReference>
<evidence type="ECO:0000256" key="7">
    <source>
        <dbReference type="ARBA" id="ARBA00023004"/>
    </source>
</evidence>
<dbReference type="Pfam" id="PF04055">
    <property type="entry name" value="Radical_SAM"/>
    <property type="match status" value="1"/>
</dbReference>
<evidence type="ECO:0000256" key="3">
    <source>
        <dbReference type="ARBA" id="ARBA00017228"/>
    </source>
</evidence>
<dbReference type="NCBIfam" id="TIGR00539">
    <property type="entry name" value="hemN_rel"/>
    <property type="match status" value="1"/>
</dbReference>
<keyword evidence="10" id="KW-0963">Cytoplasm</keyword>
<proteinExistence type="inferred from homology"/>
<dbReference type="GO" id="GO:0051539">
    <property type="term" value="F:4 iron, 4 sulfur cluster binding"/>
    <property type="evidence" value="ECO:0007669"/>
    <property type="project" value="UniProtKB-UniRule"/>
</dbReference>
<keyword evidence="7 10" id="KW-0408">Iron</keyword>
<accession>A0A1I1ITB0</accession>
<comment type="cofactor">
    <cofactor evidence="1">
        <name>[4Fe-4S] cluster</name>
        <dbReference type="ChEBI" id="CHEBI:49883"/>
    </cofactor>
</comment>
<evidence type="ECO:0000256" key="1">
    <source>
        <dbReference type="ARBA" id="ARBA00001966"/>
    </source>
</evidence>
<keyword evidence="10" id="KW-0004">4Fe-4S</keyword>
<dbReference type="InterPro" id="IPR058240">
    <property type="entry name" value="rSAM_sf"/>
</dbReference>
<keyword evidence="4 10" id="KW-0349">Heme</keyword>
<keyword evidence="6 10" id="KW-0479">Metal-binding</keyword>
<comment type="subcellular location">
    <subcellularLocation>
        <location evidence="10">Cytoplasm</location>
    </subcellularLocation>
</comment>
<dbReference type="PANTHER" id="PTHR13932:SF5">
    <property type="entry name" value="RADICAL S-ADENOSYL METHIONINE DOMAIN-CONTAINING PROTEIN 1, MITOCHONDRIAL"/>
    <property type="match status" value="1"/>
</dbReference>
<dbReference type="Pfam" id="PF06969">
    <property type="entry name" value="HemN_C"/>
    <property type="match status" value="1"/>
</dbReference>
<dbReference type="InterPro" id="IPR004559">
    <property type="entry name" value="HemW-like"/>
</dbReference>
<dbReference type="SMART" id="SM00729">
    <property type="entry name" value="Elp3"/>
    <property type="match status" value="1"/>
</dbReference>
<keyword evidence="8 10" id="KW-0411">Iron-sulfur</keyword>
<protein>
    <recommendedName>
        <fullName evidence="3 10">Heme chaperone HemW</fullName>
    </recommendedName>
</protein>
<evidence type="ECO:0000256" key="4">
    <source>
        <dbReference type="ARBA" id="ARBA00022617"/>
    </source>
</evidence>
<dbReference type="AlphaFoldDB" id="A0A1I1ITB0"/>
<dbReference type="InterPro" id="IPR006638">
    <property type="entry name" value="Elp3/MiaA/NifB-like_rSAM"/>
</dbReference>
<dbReference type="GO" id="GO:0004109">
    <property type="term" value="F:coproporphyrinogen oxidase activity"/>
    <property type="evidence" value="ECO:0007669"/>
    <property type="project" value="InterPro"/>
</dbReference>
<dbReference type="InterPro" id="IPR010723">
    <property type="entry name" value="HemN_C"/>
</dbReference>
<dbReference type="EMBL" id="FOLE01000005">
    <property type="protein sequence ID" value="SFC39435.1"/>
    <property type="molecule type" value="Genomic_DNA"/>
</dbReference>
<keyword evidence="5 10" id="KW-0949">S-adenosyl-L-methionine</keyword>
<evidence type="ECO:0000256" key="6">
    <source>
        <dbReference type="ARBA" id="ARBA00022723"/>
    </source>
</evidence>
<organism evidence="12 13">
    <name type="scientific">Flexibacter flexilis DSM 6793</name>
    <dbReference type="NCBI Taxonomy" id="927664"/>
    <lineage>
        <taxon>Bacteria</taxon>
        <taxon>Pseudomonadati</taxon>
        <taxon>Bacteroidota</taxon>
        <taxon>Cytophagia</taxon>
        <taxon>Cytophagales</taxon>
        <taxon>Flexibacteraceae</taxon>
        <taxon>Flexibacter</taxon>
    </lineage>
</organism>
<evidence type="ECO:0000259" key="11">
    <source>
        <dbReference type="PROSITE" id="PS51918"/>
    </source>
</evidence>
<dbReference type="GO" id="GO:0006779">
    <property type="term" value="P:porphyrin-containing compound biosynthetic process"/>
    <property type="evidence" value="ECO:0007669"/>
    <property type="project" value="InterPro"/>
</dbReference>
<dbReference type="STRING" id="927664.SAMN05421780_10585"/>
<dbReference type="OrthoDB" id="9808022at2"/>
<evidence type="ECO:0000313" key="12">
    <source>
        <dbReference type="EMBL" id="SFC39435.1"/>
    </source>
</evidence>
<feature type="domain" description="Radical SAM core" evidence="11">
    <location>
        <begin position="1"/>
        <end position="232"/>
    </location>
</feature>
<dbReference type="PROSITE" id="PS51918">
    <property type="entry name" value="RADICAL_SAM"/>
    <property type="match status" value="1"/>
</dbReference>
<dbReference type="SFLD" id="SFLDG01065">
    <property type="entry name" value="anaerobic_coproporphyrinogen-I"/>
    <property type="match status" value="1"/>
</dbReference>
<dbReference type="InterPro" id="IPR034505">
    <property type="entry name" value="Coproporphyrinogen-III_oxidase"/>
</dbReference>
<dbReference type="Proteomes" id="UP000199514">
    <property type="component" value="Unassembled WGS sequence"/>
</dbReference>